<keyword evidence="9 21" id="KW-0472">Membrane</keyword>
<evidence type="ECO:0000256" key="18">
    <source>
        <dbReference type="ARBA" id="ARBA00069748"/>
    </source>
</evidence>
<dbReference type="PANTHER" id="PTHR10250:SF22">
    <property type="entry name" value="MICROSOMAL GLUTATHIONE S-TRANSFERASE"/>
    <property type="match status" value="1"/>
</dbReference>
<dbReference type="Gramene" id="OIW16117">
    <property type="protein sequence ID" value="OIW16117"/>
    <property type="gene ID" value="TanjilG_18832"/>
</dbReference>
<keyword evidence="5 21" id="KW-1133">Transmembrane helix</keyword>
<dbReference type="InterPro" id="IPR001129">
    <property type="entry name" value="Membr-assoc_MAPEG"/>
</dbReference>
<keyword evidence="10" id="KW-0564">Palmitate</keyword>
<sequence>MVVSVIELLPKYYGLVAIVLVLYCFLNFYMGFQVGKARKTYNVPYPTLYASESENEHAKIFNCVQRGHQNSLETMPIFFLLMILGGLKHPFICTALGLLHTVARYFYFTGYATGEPENRLQSKGLHLVALLGLMVCTLSLAWTLLAQPAIP</sequence>
<dbReference type="FunFam" id="1.20.120.550:FF:000004">
    <property type="entry name" value="Microsomal glutathione S-transferase 3"/>
    <property type="match status" value="1"/>
</dbReference>
<evidence type="ECO:0000256" key="19">
    <source>
        <dbReference type="ARBA" id="ARBA00075145"/>
    </source>
</evidence>
<dbReference type="Proteomes" id="UP000188354">
    <property type="component" value="Chromosome LG02"/>
</dbReference>
<accession>A0A4P1RQM0</accession>
<name>A0A4P1RQM0_LUPAN</name>
<keyword evidence="8" id="KW-0496">Mitochondrion</keyword>
<dbReference type="EC" id="4.4.1.20" evidence="15"/>
<evidence type="ECO:0000256" key="16">
    <source>
        <dbReference type="ARBA" id="ARBA00049298"/>
    </source>
</evidence>
<evidence type="ECO:0000313" key="22">
    <source>
        <dbReference type="EMBL" id="OIW16117.1"/>
    </source>
</evidence>
<dbReference type="SUPFAM" id="SSF161084">
    <property type="entry name" value="MAPEG domain-like"/>
    <property type="match status" value="1"/>
</dbReference>
<comment type="catalytic activity">
    <reaction evidence="16">
        <text>leukotriene C4 = leukotriene A4 + glutathione</text>
        <dbReference type="Rhea" id="RHEA:17617"/>
        <dbReference type="ChEBI" id="CHEBI:57463"/>
        <dbReference type="ChEBI" id="CHEBI:57925"/>
        <dbReference type="ChEBI" id="CHEBI:57973"/>
        <dbReference type="EC" id="4.4.1.20"/>
    </reaction>
    <physiologicalReaction direction="right-to-left" evidence="16">
        <dbReference type="Rhea" id="RHEA:17619"/>
    </physiologicalReaction>
</comment>
<organism evidence="22 23">
    <name type="scientific">Lupinus angustifolius</name>
    <name type="common">Narrow-leaved blue lupine</name>
    <dbReference type="NCBI Taxonomy" id="3871"/>
    <lineage>
        <taxon>Eukaryota</taxon>
        <taxon>Viridiplantae</taxon>
        <taxon>Streptophyta</taxon>
        <taxon>Embryophyta</taxon>
        <taxon>Tracheophyta</taxon>
        <taxon>Spermatophyta</taxon>
        <taxon>Magnoliopsida</taxon>
        <taxon>eudicotyledons</taxon>
        <taxon>Gunneridae</taxon>
        <taxon>Pentapetalae</taxon>
        <taxon>rosids</taxon>
        <taxon>fabids</taxon>
        <taxon>Fabales</taxon>
        <taxon>Fabaceae</taxon>
        <taxon>Papilionoideae</taxon>
        <taxon>50 kb inversion clade</taxon>
        <taxon>genistoids sensu lato</taxon>
        <taxon>core genistoids</taxon>
        <taxon>Genisteae</taxon>
        <taxon>Lupinus</taxon>
    </lineage>
</organism>
<evidence type="ECO:0000256" key="17">
    <source>
        <dbReference type="ARBA" id="ARBA00051411"/>
    </source>
</evidence>
<dbReference type="GO" id="GO:0004602">
    <property type="term" value="F:glutathione peroxidase activity"/>
    <property type="evidence" value="ECO:0007669"/>
    <property type="project" value="TreeGrafter"/>
</dbReference>
<dbReference type="InterPro" id="IPR023352">
    <property type="entry name" value="MAPEG-like_dom_sf"/>
</dbReference>
<feature type="transmembrane region" description="Helical" evidence="21">
    <location>
        <begin position="77"/>
        <end position="107"/>
    </location>
</feature>
<keyword evidence="3 21" id="KW-0812">Transmembrane</keyword>
<dbReference type="Pfam" id="PF01124">
    <property type="entry name" value="MAPEG"/>
    <property type="match status" value="1"/>
</dbReference>
<evidence type="ECO:0000256" key="10">
    <source>
        <dbReference type="ARBA" id="ARBA00023139"/>
    </source>
</evidence>
<keyword evidence="4" id="KW-1000">Mitochondrion outer membrane</keyword>
<dbReference type="GO" id="GO:0004364">
    <property type="term" value="F:glutathione transferase activity"/>
    <property type="evidence" value="ECO:0007669"/>
    <property type="project" value="TreeGrafter"/>
</dbReference>
<dbReference type="InterPro" id="IPR050997">
    <property type="entry name" value="MAPEG"/>
</dbReference>
<gene>
    <name evidence="22" type="ORF">TanjilG_18832</name>
</gene>
<evidence type="ECO:0000256" key="14">
    <source>
        <dbReference type="ARBA" id="ARBA00037916"/>
    </source>
</evidence>
<dbReference type="GO" id="GO:0005783">
    <property type="term" value="C:endoplasmic reticulum"/>
    <property type="evidence" value="ECO:0007669"/>
    <property type="project" value="TreeGrafter"/>
</dbReference>
<comment type="pathway">
    <text evidence="13">Lipid metabolism; leukotriene C4 biosynthesis.</text>
</comment>
<proteinExistence type="predicted"/>
<evidence type="ECO:0000256" key="3">
    <source>
        <dbReference type="ARBA" id="ARBA00022692"/>
    </source>
</evidence>
<dbReference type="GO" id="GO:0005635">
    <property type="term" value="C:nuclear envelope"/>
    <property type="evidence" value="ECO:0007669"/>
    <property type="project" value="TreeGrafter"/>
</dbReference>
<evidence type="ECO:0000256" key="5">
    <source>
        <dbReference type="ARBA" id="ARBA00022989"/>
    </source>
</evidence>
<dbReference type="PANTHER" id="PTHR10250">
    <property type="entry name" value="MICROSOMAL GLUTATHIONE S-TRANSFERASE"/>
    <property type="match status" value="1"/>
</dbReference>
<evidence type="ECO:0000256" key="13">
    <source>
        <dbReference type="ARBA" id="ARBA00037884"/>
    </source>
</evidence>
<evidence type="ECO:0000256" key="11">
    <source>
        <dbReference type="ARBA" id="ARBA00023239"/>
    </source>
</evidence>
<keyword evidence="12" id="KW-0449">Lipoprotein</keyword>
<protein>
    <recommendedName>
        <fullName evidence="18">Glutathione S-transferase 3, mitochondrial</fullName>
        <ecNumber evidence="15">4.4.1.20</ecNumber>
    </recommendedName>
    <alternativeName>
        <fullName evidence="19">Glutathione peroxidase MGST3</fullName>
    </alternativeName>
    <alternativeName>
        <fullName evidence="20">LTC4 synthase MGST3</fullName>
    </alternativeName>
</protein>
<evidence type="ECO:0000256" key="9">
    <source>
        <dbReference type="ARBA" id="ARBA00023136"/>
    </source>
</evidence>
<evidence type="ECO:0000256" key="4">
    <source>
        <dbReference type="ARBA" id="ARBA00022787"/>
    </source>
</evidence>
<evidence type="ECO:0000256" key="1">
    <source>
        <dbReference type="ARBA" id="ARBA00004374"/>
    </source>
</evidence>
<feature type="transmembrane region" description="Helical" evidence="21">
    <location>
        <begin position="12"/>
        <end position="32"/>
    </location>
</feature>
<evidence type="ECO:0000256" key="20">
    <source>
        <dbReference type="ARBA" id="ARBA00076908"/>
    </source>
</evidence>
<dbReference type="Gene3D" id="1.20.120.550">
    <property type="entry name" value="Membrane associated eicosanoid/glutathione metabolism-like domain"/>
    <property type="match status" value="1"/>
</dbReference>
<dbReference type="EMBL" id="CM007362">
    <property type="protein sequence ID" value="OIW16117.1"/>
    <property type="molecule type" value="Genomic_DNA"/>
</dbReference>
<evidence type="ECO:0000256" key="2">
    <source>
        <dbReference type="ARBA" id="ARBA00022679"/>
    </source>
</evidence>
<evidence type="ECO:0000256" key="7">
    <source>
        <dbReference type="ARBA" id="ARBA00023098"/>
    </source>
</evidence>
<keyword evidence="2" id="KW-0808">Transferase</keyword>
<evidence type="ECO:0000256" key="12">
    <source>
        <dbReference type="ARBA" id="ARBA00023288"/>
    </source>
</evidence>
<evidence type="ECO:0000256" key="6">
    <source>
        <dbReference type="ARBA" id="ARBA00023002"/>
    </source>
</evidence>
<evidence type="ECO:0000313" key="23">
    <source>
        <dbReference type="Proteomes" id="UP000188354"/>
    </source>
</evidence>
<dbReference type="OrthoDB" id="410651at2759"/>
<keyword evidence="11" id="KW-0456">Lyase</keyword>
<comment type="subcellular location">
    <subcellularLocation>
        <location evidence="1">Mitochondrion outer membrane</location>
        <topology evidence="1">Multi-pass membrane protein</topology>
    </subcellularLocation>
</comment>
<keyword evidence="7" id="KW-0443">Lipid metabolism</keyword>
<reference evidence="22 23" key="1">
    <citation type="journal article" date="2017" name="Plant Biotechnol. J.">
        <title>A comprehensive draft genome sequence for lupin (Lupinus angustifolius), an emerging health food: insights into plant-microbe interactions and legume evolution.</title>
        <authorList>
            <person name="Hane J.K."/>
            <person name="Ming Y."/>
            <person name="Kamphuis L.G."/>
            <person name="Nelson M.N."/>
            <person name="Garg G."/>
            <person name="Atkins C.A."/>
            <person name="Bayer P.E."/>
            <person name="Bravo A."/>
            <person name="Bringans S."/>
            <person name="Cannon S."/>
            <person name="Edwards D."/>
            <person name="Foley R."/>
            <person name="Gao L.L."/>
            <person name="Harrison M.J."/>
            <person name="Huang W."/>
            <person name="Hurgobin B."/>
            <person name="Li S."/>
            <person name="Liu C.W."/>
            <person name="McGrath A."/>
            <person name="Morahan G."/>
            <person name="Murray J."/>
            <person name="Weller J."/>
            <person name="Jian J."/>
            <person name="Singh K.B."/>
        </authorList>
    </citation>
    <scope>NUCLEOTIDE SEQUENCE [LARGE SCALE GENOMIC DNA]</scope>
    <source>
        <strain evidence="23">cv. Tanjil</strain>
        <tissue evidence="22">Whole plant</tissue>
    </source>
</reference>
<comment type="pathway">
    <text evidence="14">Lipid metabolism; arachidonate metabolism.</text>
</comment>
<dbReference type="AlphaFoldDB" id="A0A4P1RQM0"/>
<dbReference type="GO" id="GO:0005741">
    <property type="term" value="C:mitochondrial outer membrane"/>
    <property type="evidence" value="ECO:0007669"/>
    <property type="project" value="UniProtKB-SubCell"/>
</dbReference>
<dbReference type="GO" id="GO:0006691">
    <property type="term" value="P:leukotriene metabolic process"/>
    <property type="evidence" value="ECO:0007669"/>
    <property type="project" value="UniProtKB-ARBA"/>
</dbReference>
<evidence type="ECO:0000256" key="8">
    <source>
        <dbReference type="ARBA" id="ARBA00023128"/>
    </source>
</evidence>
<feature type="transmembrane region" description="Helical" evidence="21">
    <location>
        <begin position="127"/>
        <end position="145"/>
    </location>
</feature>
<evidence type="ECO:0000256" key="15">
    <source>
        <dbReference type="ARBA" id="ARBA00039056"/>
    </source>
</evidence>
<keyword evidence="6" id="KW-0560">Oxidoreductase</keyword>
<keyword evidence="23" id="KW-1185">Reference proteome</keyword>
<evidence type="ECO:0000256" key="21">
    <source>
        <dbReference type="SAM" id="Phobius"/>
    </source>
</evidence>
<comment type="catalytic activity">
    <reaction evidence="17">
        <text>15-deoxy-Delta(12,14)-prostaglandin J2 + glutathione = 15-deoxy-Delta(12,14)-prostaglandin J2-S-(R)-glutathione</text>
        <dbReference type="Rhea" id="RHEA:75963"/>
        <dbReference type="ChEBI" id="CHEBI:57925"/>
        <dbReference type="ChEBI" id="CHEBI:85236"/>
        <dbReference type="ChEBI" id="CHEBI:194498"/>
    </reaction>
    <physiologicalReaction direction="left-to-right" evidence="17">
        <dbReference type="Rhea" id="RHEA:75964"/>
    </physiologicalReaction>
</comment>
<dbReference type="GO" id="GO:0006629">
    <property type="term" value="P:lipid metabolic process"/>
    <property type="evidence" value="ECO:0007669"/>
    <property type="project" value="UniProtKB-KW"/>
</dbReference>
<dbReference type="GO" id="GO:0004464">
    <property type="term" value="F:leukotriene-C4 synthase activity"/>
    <property type="evidence" value="ECO:0007669"/>
    <property type="project" value="UniProtKB-EC"/>
</dbReference>
<dbReference type="KEGG" id="lang:109339548"/>
<dbReference type="STRING" id="3871.A0A4P1RQM0"/>